<keyword evidence="1" id="KW-0472">Membrane</keyword>
<evidence type="ECO:0000313" key="3">
    <source>
        <dbReference type="Proteomes" id="UP001223520"/>
    </source>
</evidence>
<dbReference type="AlphaFoldDB" id="A0AAJ6NSW9"/>
<dbReference type="EMBL" id="CP124543">
    <property type="protein sequence ID" value="WGV25803.1"/>
    <property type="molecule type" value="Genomic_DNA"/>
</dbReference>
<evidence type="ECO:0000256" key="1">
    <source>
        <dbReference type="SAM" id="Phobius"/>
    </source>
</evidence>
<keyword evidence="1" id="KW-0812">Transmembrane</keyword>
<keyword evidence="3" id="KW-1185">Reference proteome</keyword>
<gene>
    <name evidence="2" type="ORF">QI031_29485</name>
</gene>
<keyword evidence="1" id="KW-1133">Transmembrane helix</keyword>
<proteinExistence type="predicted"/>
<name>A0AAJ6NSW9_9CYAN</name>
<organism evidence="2 3">
    <name type="scientific">Halotia branconii CENA392</name>
    <dbReference type="NCBI Taxonomy" id="1539056"/>
    <lineage>
        <taxon>Bacteria</taxon>
        <taxon>Bacillati</taxon>
        <taxon>Cyanobacteriota</taxon>
        <taxon>Cyanophyceae</taxon>
        <taxon>Nostocales</taxon>
        <taxon>Nodulariaceae</taxon>
        <taxon>Halotia</taxon>
    </lineage>
</organism>
<reference evidence="2 3" key="1">
    <citation type="journal article" date="2023" name="Limnol Oceanogr Lett">
        <title>Environmental adaptations by the intertidal Antarctic cyanobacterium Halotia branconii CENA392 as revealed using long-read genome sequencing.</title>
        <authorList>
            <person name="Dextro R.B."/>
            <person name="Delbaje E."/>
            <person name="Freitas P.N.N."/>
            <person name="Geraldes V."/>
            <person name="Pinto E."/>
            <person name="Long P.F."/>
            <person name="Fiore M.F."/>
        </authorList>
    </citation>
    <scope>NUCLEOTIDE SEQUENCE [LARGE SCALE GENOMIC DNA]</scope>
    <source>
        <strain evidence="2 3">CENA392</strain>
    </source>
</reference>
<evidence type="ECO:0000313" key="2">
    <source>
        <dbReference type="EMBL" id="WGV25803.1"/>
    </source>
</evidence>
<dbReference type="Proteomes" id="UP001223520">
    <property type="component" value="Chromosome"/>
</dbReference>
<dbReference type="KEGG" id="hbq:QI031_29485"/>
<dbReference type="RefSeq" id="WP_281483090.1">
    <property type="nucleotide sequence ID" value="NZ_CP124543.1"/>
</dbReference>
<protein>
    <submittedName>
        <fullName evidence="2">Uncharacterized protein</fullName>
    </submittedName>
</protein>
<feature type="transmembrane region" description="Helical" evidence="1">
    <location>
        <begin position="25"/>
        <end position="44"/>
    </location>
</feature>
<sequence length="102" mass="11042">MKVWLACFVVLFALAELFDWLQEFALPLPIYILGGAFLAVASNYDKIIGSYLSDPTIIDASLEQPQLNLPTQSPNSISFQIANPVGDAQQDRQGGREQGAGG</sequence>
<accession>A0AAJ6NSW9</accession>